<organism evidence="2">
    <name type="scientific">Anopheles atroparvus</name>
    <name type="common">European mosquito</name>
    <dbReference type="NCBI Taxonomy" id="41427"/>
    <lineage>
        <taxon>Eukaryota</taxon>
        <taxon>Metazoa</taxon>
        <taxon>Ecdysozoa</taxon>
        <taxon>Arthropoda</taxon>
        <taxon>Hexapoda</taxon>
        <taxon>Insecta</taxon>
        <taxon>Pterygota</taxon>
        <taxon>Neoptera</taxon>
        <taxon>Endopterygota</taxon>
        <taxon>Diptera</taxon>
        <taxon>Nematocera</taxon>
        <taxon>Culicoidea</taxon>
        <taxon>Culicidae</taxon>
        <taxon>Anophelinae</taxon>
        <taxon>Anopheles</taxon>
    </lineage>
</organism>
<feature type="region of interest" description="Disordered" evidence="1">
    <location>
        <begin position="90"/>
        <end position="142"/>
    </location>
</feature>
<dbReference type="VEuPathDB" id="VectorBase:AATE017945"/>
<reference evidence="2" key="1">
    <citation type="submission" date="2022-08" db="UniProtKB">
        <authorList>
            <consortium name="EnsemblMetazoa"/>
        </authorList>
    </citation>
    <scope>IDENTIFICATION</scope>
    <source>
        <strain evidence="2">EBRO</strain>
    </source>
</reference>
<evidence type="ECO:0000256" key="1">
    <source>
        <dbReference type="SAM" id="MobiDB-lite"/>
    </source>
</evidence>
<proteinExistence type="predicted"/>
<evidence type="ECO:0000313" key="2">
    <source>
        <dbReference type="EnsemblMetazoa" id="AATE017945-PA.1"/>
    </source>
</evidence>
<dbReference type="AlphaFoldDB" id="A0A182JH21"/>
<accession>A0A182JH21</accession>
<protein>
    <submittedName>
        <fullName evidence="2">Uncharacterized protein</fullName>
    </submittedName>
</protein>
<name>A0A182JH21_ANOAO</name>
<sequence length="157" mass="17045">MSVPSLIAEENLFTISCRKRFTSDGPYGPASRIAQSGLSIFDTAKMGLSQKRMRTLLSKSFGFSGMPHGSASMRLSSRRHSSIDLTSCFSTTMGSDEKRGRELRPKPSTSIAYTGRSRASASKFNTHSATPAPRPCSSTSGTFGELVFSERVHIQPE</sequence>
<feature type="compositionally biased region" description="Polar residues" evidence="1">
    <location>
        <begin position="107"/>
        <end position="129"/>
    </location>
</feature>
<dbReference type="EnsemblMetazoa" id="AATE017945-RA">
    <property type="protein sequence ID" value="AATE017945-PA.1"/>
    <property type="gene ID" value="AATE017945"/>
</dbReference>
<feature type="compositionally biased region" description="Basic and acidic residues" evidence="1">
    <location>
        <begin position="95"/>
        <end position="105"/>
    </location>
</feature>